<evidence type="ECO:0000256" key="1">
    <source>
        <dbReference type="SAM" id="MobiDB-lite"/>
    </source>
</evidence>
<keyword evidence="3" id="KW-1185">Reference proteome</keyword>
<gene>
    <name evidence="2" type="ORF">GIB67_025584</name>
</gene>
<dbReference type="Proteomes" id="UP000541444">
    <property type="component" value="Unassembled WGS sequence"/>
</dbReference>
<comment type="caution">
    <text evidence="2">The sequence shown here is derived from an EMBL/GenBank/DDBJ whole genome shotgun (WGS) entry which is preliminary data.</text>
</comment>
<feature type="compositionally biased region" description="Polar residues" evidence="1">
    <location>
        <begin position="1"/>
        <end position="11"/>
    </location>
</feature>
<reference evidence="2 3" key="1">
    <citation type="journal article" date="2020" name="IScience">
        <title>Genome Sequencing of the Endangered Kingdonia uniflora (Circaeasteraceae, Ranunculales) Reveals Potential Mechanisms of Evolutionary Specialization.</title>
        <authorList>
            <person name="Sun Y."/>
            <person name="Deng T."/>
            <person name="Zhang A."/>
            <person name="Moore M.J."/>
            <person name="Landis J.B."/>
            <person name="Lin N."/>
            <person name="Zhang H."/>
            <person name="Zhang X."/>
            <person name="Huang J."/>
            <person name="Zhang X."/>
            <person name="Sun H."/>
            <person name="Wang H."/>
        </authorList>
    </citation>
    <scope>NUCLEOTIDE SEQUENCE [LARGE SCALE GENOMIC DNA]</scope>
    <source>
        <strain evidence="2">TB1705</strain>
        <tissue evidence="2">Leaf</tissue>
    </source>
</reference>
<feature type="compositionally biased region" description="Acidic residues" evidence="1">
    <location>
        <begin position="76"/>
        <end position="92"/>
    </location>
</feature>
<accession>A0A7J7M0H1</accession>
<dbReference type="EMBL" id="JACGCM010001848">
    <property type="protein sequence ID" value="KAF6148365.1"/>
    <property type="molecule type" value="Genomic_DNA"/>
</dbReference>
<feature type="compositionally biased region" description="Low complexity" evidence="1">
    <location>
        <begin position="13"/>
        <end position="34"/>
    </location>
</feature>
<sequence length="250" mass="27641">MDGHSTHSTAPGRSRSSQSPSPSSHSASASVSSSLHKRKLASSDDHNATFRSPYSDPRDSANEDLESISARGTGTDSEDGSEEVVDGEEEDNDSMRVFTNARLEKNVNSRNARMKLENSSVKVDPLSEVKEERLATAPAPPFPGIIVKEDAAKGIFTENMQTSGAYSAREESLKREVQVTRLDHVLLTDSRRLAQVMAPEARAWHIWHMAGHKWDRAGHMGHMARQVRMTLRTCLEARTAYKAWVTSRQA</sequence>
<dbReference type="AlphaFoldDB" id="A0A7J7M0H1"/>
<proteinExistence type="predicted"/>
<evidence type="ECO:0000313" key="2">
    <source>
        <dbReference type="EMBL" id="KAF6148365.1"/>
    </source>
</evidence>
<protein>
    <submittedName>
        <fullName evidence="2">Uncharacterized protein</fullName>
    </submittedName>
</protein>
<name>A0A7J7M0H1_9MAGN</name>
<evidence type="ECO:0000313" key="3">
    <source>
        <dbReference type="Proteomes" id="UP000541444"/>
    </source>
</evidence>
<organism evidence="2 3">
    <name type="scientific">Kingdonia uniflora</name>
    <dbReference type="NCBI Taxonomy" id="39325"/>
    <lineage>
        <taxon>Eukaryota</taxon>
        <taxon>Viridiplantae</taxon>
        <taxon>Streptophyta</taxon>
        <taxon>Embryophyta</taxon>
        <taxon>Tracheophyta</taxon>
        <taxon>Spermatophyta</taxon>
        <taxon>Magnoliopsida</taxon>
        <taxon>Ranunculales</taxon>
        <taxon>Circaeasteraceae</taxon>
        <taxon>Kingdonia</taxon>
    </lineage>
</organism>
<dbReference type="OrthoDB" id="1937912at2759"/>
<feature type="region of interest" description="Disordered" evidence="1">
    <location>
        <begin position="1"/>
        <end position="95"/>
    </location>
</feature>